<reference evidence="4 5" key="1">
    <citation type="submission" date="2019-03" db="EMBL/GenBank/DDBJ databases">
        <title>Metabolic reconstructions from genomes of highly enriched 'Candidatus Accumulibacter' and 'Candidatus Competibacter' bioreactor populations.</title>
        <authorList>
            <person name="Annavajhala M.K."/>
            <person name="Welles L."/>
            <person name="Abbas B."/>
            <person name="Sorokin D."/>
            <person name="Park H."/>
            <person name="Van Loosdrecht M."/>
            <person name="Chandran K."/>
        </authorList>
    </citation>
    <scope>NUCLEOTIDE SEQUENCE [LARGE SCALE GENOMIC DNA]</scope>
    <source>
        <strain evidence="4 5">SBR_S</strain>
    </source>
</reference>
<evidence type="ECO:0000259" key="3">
    <source>
        <dbReference type="Pfam" id="PF03061"/>
    </source>
</evidence>
<keyword evidence="5" id="KW-1185">Reference proteome</keyword>
<evidence type="ECO:0000313" key="5">
    <source>
        <dbReference type="Proteomes" id="UP000749010"/>
    </source>
</evidence>
<dbReference type="EMBL" id="SPMY01000019">
    <property type="protein sequence ID" value="NMQ27656.1"/>
    <property type="molecule type" value="Genomic_DNA"/>
</dbReference>
<dbReference type="NCBIfam" id="TIGR00369">
    <property type="entry name" value="unchar_dom_1"/>
    <property type="match status" value="1"/>
</dbReference>
<dbReference type="InterPro" id="IPR003736">
    <property type="entry name" value="PAAI_dom"/>
</dbReference>
<dbReference type="InterPro" id="IPR006683">
    <property type="entry name" value="Thioestr_dom"/>
</dbReference>
<comment type="caution">
    <text evidence="4">The sequence shown here is derived from an EMBL/GenBank/DDBJ whole genome shotgun (WGS) entry which is preliminary data.</text>
</comment>
<evidence type="ECO:0000313" key="4">
    <source>
        <dbReference type="EMBL" id="NMQ27656.1"/>
    </source>
</evidence>
<proteinExistence type="predicted"/>
<sequence length="118" mass="12575">MLAEQTASAIYSRDAASQLIDLQLLGARPAYSRLTMRVRPDMVDGHPICHGAYLFTLADSAFAYACNNDNRSTVASARPIDFLSPAREGELLAAEDSEVGSSTNTADLIADAVEGNPQ</sequence>
<dbReference type="Proteomes" id="UP000749010">
    <property type="component" value="Unassembled WGS sequence"/>
</dbReference>
<name>A0ABX1TTS3_9PROT</name>
<dbReference type="Pfam" id="PF03061">
    <property type="entry name" value="4HBT"/>
    <property type="match status" value="1"/>
</dbReference>
<gene>
    <name evidence="4" type="ORF">E4Q23_07740</name>
</gene>
<dbReference type="PANTHER" id="PTHR42856">
    <property type="entry name" value="ACYL-COENZYME A THIOESTERASE PAAI"/>
    <property type="match status" value="1"/>
</dbReference>
<evidence type="ECO:0000256" key="1">
    <source>
        <dbReference type="ARBA" id="ARBA00022801"/>
    </source>
</evidence>
<evidence type="ECO:0000256" key="2">
    <source>
        <dbReference type="SAM" id="MobiDB-lite"/>
    </source>
</evidence>
<accession>A0ABX1TTS3</accession>
<dbReference type="InterPro" id="IPR029069">
    <property type="entry name" value="HotDog_dom_sf"/>
</dbReference>
<feature type="region of interest" description="Disordered" evidence="2">
    <location>
        <begin position="94"/>
        <end position="118"/>
    </location>
</feature>
<dbReference type="Gene3D" id="3.10.129.10">
    <property type="entry name" value="Hotdog Thioesterase"/>
    <property type="match status" value="1"/>
</dbReference>
<protein>
    <submittedName>
        <fullName evidence="4">Hotdog fold thioesterase</fullName>
    </submittedName>
</protein>
<dbReference type="InterPro" id="IPR052723">
    <property type="entry name" value="Acyl-CoA_thioesterase_PaaI"/>
</dbReference>
<dbReference type="CDD" id="cd03443">
    <property type="entry name" value="PaaI_thioesterase"/>
    <property type="match status" value="1"/>
</dbReference>
<feature type="domain" description="Thioesterase" evidence="3">
    <location>
        <begin position="47"/>
        <end position="95"/>
    </location>
</feature>
<dbReference type="PANTHER" id="PTHR42856:SF1">
    <property type="entry name" value="ACYL-COENZYME A THIOESTERASE PAAI"/>
    <property type="match status" value="1"/>
</dbReference>
<keyword evidence="1" id="KW-0378">Hydrolase</keyword>
<organism evidence="4 5">
    <name type="scientific">Candidatus Accumulibacter phosphatis</name>
    <dbReference type="NCBI Taxonomy" id="327160"/>
    <lineage>
        <taxon>Bacteria</taxon>
        <taxon>Pseudomonadati</taxon>
        <taxon>Pseudomonadota</taxon>
        <taxon>Betaproteobacteria</taxon>
        <taxon>Candidatus Accumulibacter</taxon>
    </lineage>
</organism>
<dbReference type="SUPFAM" id="SSF54637">
    <property type="entry name" value="Thioesterase/thiol ester dehydrase-isomerase"/>
    <property type="match status" value="1"/>
</dbReference>